<protein>
    <submittedName>
        <fullName evidence="1">Reverse transcriptase</fullName>
    </submittedName>
</protein>
<evidence type="ECO:0000313" key="1">
    <source>
        <dbReference type="EMBL" id="GFR84514.1"/>
    </source>
</evidence>
<dbReference type="AlphaFoldDB" id="A0AAV4GG91"/>
<name>A0AAV4GG91_9GAST</name>
<proteinExistence type="predicted"/>
<keyword evidence="1" id="KW-0808">Transferase</keyword>
<organism evidence="1 2">
    <name type="scientific">Elysia marginata</name>
    <dbReference type="NCBI Taxonomy" id="1093978"/>
    <lineage>
        <taxon>Eukaryota</taxon>
        <taxon>Metazoa</taxon>
        <taxon>Spiralia</taxon>
        <taxon>Lophotrochozoa</taxon>
        <taxon>Mollusca</taxon>
        <taxon>Gastropoda</taxon>
        <taxon>Heterobranchia</taxon>
        <taxon>Euthyneura</taxon>
        <taxon>Panpulmonata</taxon>
        <taxon>Sacoglossa</taxon>
        <taxon>Placobranchoidea</taxon>
        <taxon>Plakobranchidae</taxon>
        <taxon>Elysia</taxon>
    </lineage>
</organism>
<keyword evidence="1" id="KW-0695">RNA-directed DNA polymerase</keyword>
<accession>A0AAV4GG91</accession>
<comment type="caution">
    <text evidence="1">The sequence shown here is derived from an EMBL/GenBank/DDBJ whole genome shotgun (WGS) entry which is preliminary data.</text>
</comment>
<dbReference type="GO" id="GO:0003964">
    <property type="term" value="F:RNA-directed DNA polymerase activity"/>
    <property type="evidence" value="ECO:0007669"/>
    <property type="project" value="UniProtKB-KW"/>
</dbReference>
<gene>
    <name evidence="1" type="ORF">ElyMa_000673400</name>
</gene>
<dbReference type="EMBL" id="BMAT01001390">
    <property type="protein sequence ID" value="GFR84514.1"/>
    <property type="molecule type" value="Genomic_DNA"/>
</dbReference>
<keyword evidence="2" id="KW-1185">Reference proteome</keyword>
<reference evidence="1 2" key="1">
    <citation type="journal article" date="2021" name="Elife">
        <title>Chloroplast acquisition without the gene transfer in kleptoplastic sea slugs, Plakobranchus ocellatus.</title>
        <authorList>
            <person name="Maeda T."/>
            <person name="Takahashi S."/>
            <person name="Yoshida T."/>
            <person name="Shimamura S."/>
            <person name="Takaki Y."/>
            <person name="Nagai Y."/>
            <person name="Toyoda A."/>
            <person name="Suzuki Y."/>
            <person name="Arimoto A."/>
            <person name="Ishii H."/>
            <person name="Satoh N."/>
            <person name="Nishiyama T."/>
            <person name="Hasebe M."/>
            <person name="Maruyama T."/>
            <person name="Minagawa J."/>
            <person name="Obokata J."/>
            <person name="Shigenobu S."/>
        </authorList>
    </citation>
    <scope>NUCLEOTIDE SEQUENCE [LARGE SCALE GENOMIC DNA]</scope>
</reference>
<keyword evidence="1" id="KW-0548">Nucleotidyltransferase</keyword>
<dbReference type="Proteomes" id="UP000762676">
    <property type="component" value="Unassembled WGS sequence"/>
</dbReference>
<sequence>MKHSQKRKNQERFLRDPFKFARQLFQQPKSGTLAVGREDLEAHLKKTYTYTNRELPLEETAGLIWRAAPGKKFNNKPPNLQDVVAVVNKAKAKSTPGPMEGLTFCTKCVPTR</sequence>
<evidence type="ECO:0000313" key="2">
    <source>
        <dbReference type="Proteomes" id="UP000762676"/>
    </source>
</evidence>